<dbReference type="EMBL" id="WMLF01000773">
    <property type="protein sequence ID" value="MBB1247107.1"/>
    <property type="molecule type" value="Genomic_DNA"/>
</dbReference>
<name>A0ABR6EP28_9ACTN</name>
<dbReference type="InterPro" id="IPR013216">
    <property type="entry name" value="Methyltransf_11"/>
</dbReference>
<sequence>AHTALAAARCQQLPFHDDSFDACVSHLALMLMDDPEQVAAEAGRVLVPGGRLVCAVGGGPAGGEAWAVFHRLLDRALGPDRRLPPLGDRRTRDPDALADVLRSAGLDPVASRQVRIDLSGPVDQVWSALAGTYETALLSPDELRALRADFHDALRRPAGAATVPCALHVTLTTARTHV</sequence>
<keyword evidence="2" id="KW-0489">Methyltransferase</keyword>
<dbReference type="RefSeq" id="WP_182858303.1">
    <property type="nucleotide sequence ID" value="NZ_WMLF01000773.1"/>
</dbReference>
<dbReference type="Pfam" id="PF08241">
    <property type="entry name" value="Methyltransf_11"/>
    <property type="match status" value="1"/>
</dbReference>
<dbReference type="Gene3D" id="3.40.50.150">
    <property type="entry name" value="Vaccinia Virus protein VP39"/>
    <property type="match status" value="1"/>
</dbReference>
<dbReference type="InterPro" id="IPR029063">
    <property type="entry name" value="SAM-dependent_MTases_sf"/>
</dbReference>
<proteinExistence type="predicted"/>
<gene>
    <name evidence="2" type="ORF">GL263_26690</name>
</gene>
<feature type="domain" description="Methyltransferase type 11" evidence="1">
    <location>
        <begin position="7"/>
        <end position="54"/>
    </location>
</feature>
<accession>A0ABR6EP28</accession>
<dbReference type="SUPFAM" id="SSF53335">
    <property type="entry name" value="S-adenosyl-L-methionine-dependent methyltransferases"/>
    <property type="match status" value="1"/>
</dbReference>
<reference evidence="3" key="1">
    <citation type="journal article" date="2020" name="Syst. Appl. Microbiol.">
        <title>Streptomyces alkaliterrae sp. nov., isolated from an alkaline soil, and emended descriptions of Streptomyces alkaliphilus, Streptomyces calidiresistens and Streptomyces durbertensis.</title>
        <authorList>
            <person name="Swiecimska M."/>
            <person name="Golinska P."/>
            <person name="Nouioui I."/>
            <person name="Wypij M."/>
            <person name="Rai M."/>
            <person name="Sangal V."/>
            <person name="Goodfellow M."/>
        </authorList>
    </citation>
    <scope>NUCLEOTIDE SEQUENCE [LARGE SCALE GENOMIC DNA]</scope>
    <source>
        <strain evidence="3">DSM 104538</strain>
    </source>
</reference>
<evidence type="ECO:0000313" key="2">
    <source>
        <dbReference type="EMBL" id="MBB1247107.1"/>
    </source>
</evidence>
<dbReference type="GO" id="GO:0008168">
    <property type="term" value="F:methyltransferase activity"/>
    <property type="evidence" value="ECO:0007669"/>
    <property type="project" value="UniProtKB-KW"/>
</dbReference>
<dbReference type="CDD" id="cd02440">
    <property type="entry name" value="AdoMet_MTases"/>
    <property type="match status" value="1"/>
</dbReference>
<evidence type="ECO:0000313" key="3">
    <source>
        <dbReference type="Proteomes" id="UP000766698"/>
    </source>
</evidence>
<dbReference type="Proteomes" id="UP000766698">
    <property type="component" value="Unassembled WGS sequence"/>
</dbReference>
<protein>
    <submittedName>
        <fullName evidence="2">Methyltransferase domain-containing protein</fullName>
    </submittedName>
</protein>
<keyword evidence="2" id="KW-0808">Transferase</keyword>
<comment type="caution">
    <text evidence="2">The sequence shown here is derived from an EMBL/GenBank/DDBJ whole genome shotgun (WGS) entry which is preliminary data.</text>
</comment>
<evidence type="ECO:0000259" key="1">
    <source>
        <dbReference type="Pfam" id="PF08241"/>
    </source>
</evidence>
<dbReference type="GO" id="GO:0032259">
    <property type="term" value="P:methylation"/>
    <property type="evidence" value="ECO:0007669"/>
    <property type="project" value="UniProtKB-KW"/>
</dbReference>
<keyword evidence="3" id="KW-1185">Reference proteome</keyword>
<organism evidence="2 3">
    <name type="scientific">Streptomyces durbertensis</name>
    <dbReference type="NCBI Taxonomy" id="2448886"/>
    <lineage>
        <taxon>Bacteria</taxon>
        <taxon>Bacillati</taxon>
        <taxon>Actinomycetota</taxon>
        <taxon>Actinomycetes</taxon>
        <taxon>Kitasatosporales</taxon>
        <taxon>Streptomycetaceae</taxon>
        <taxon>Streptomyces</taxon>
    </lineage>
</organism>
<feature type="non-terminal residue" evidence="2">
    <location>
        <position position="1"/>
    </location>
</feature>